<keyword evidence="4 11" id="KW-0812">Transmembrane</keyword>
<evidence type="ECO:0000313" key="13">
    <source>
        <dbReference type="EMBL" id="GJJ78769.1"/>
    </source>
</evidence>
<gene>
    <name evidence="13" type="ORF">EMPS_11128</name>
</gene>
<dbReference type="EC" id="3.4.26.1" evidence="10"/>
<feature type="transmembrane region" description="Helical" evidence="11">
    <location>
        <begin position="220"/>
        <end position="246"/>
    </location>
</feature>
<evidence type="ECO:0000256" key="2">
    <source>
        <dbReference type="ARBA" id="ARBA00006897"/>
    </source>
</evidence>
<name>A0A9P3HL31_9FUNG</name>
<dbReference type="InterPro" id="IPR003675">
    <property type="entry name" value="Rce1/LyrA-like_dom"/>
</dbReference>
<evidence type="ECO:0000256" key="10">
    <source>
        <dbReference type="ARBA" id="ARBA00049729"/>
    </source>
</evidence>
<sequence>MLPFAPVISPWLAAVSCVLITVLLIGSFFLFPLPKVASEDSKQPRLDRDHPLVIYRRFKGILLTSILVPLYLWCLLNWSGALPNTLTFPTRLGLFLKLVGLSVPMNAIQLLGHLVVPLSLVGILFMGPLLMMFIDQSLPFQSRFSWSAQWSSLTELVGVRNFIVGPVAEEFIFRGCLVALVSQSGATLRSMVFGLPFVFGIAHLHHGYESFIKKGRTRQAFIQSTVVALAQLTYTTLFGWFVTFLFLRTSSLLGPCLCHSFCNMMGFPDVGSIQYYGPWKKWLYLCLGLGMALFGVLLGPLTDPGIYGDQYSSVYWPLVR</sequence>
<feature type="transmembrane region" description="Helical" evidence="11">
    <location>
        <begin position="110"/>
        <end position="134"/>
    </location>
</feature>
<keyword evidence="7 11" id="KW-1133">Transmembrane helix</keyword>
<reference evidence="13" key="1">
    <citation type="submission" date="2021-11" db="EMBL/GenBank/DDBJ databases">
        <authorList>
            <person name="Herlambang A."/>
            <person name="Guo Y."/>
            <person name="Takashima Y."/>
            <person name="Nishizawa T."/>
        </authorList>
    </citation>
    <scope>NUCLEOTIDE SEQUENCE</scope>
    <source>
        <strain evidence="13">E1425</strain>
    </source>
</reference>
<evidence type="ECO:0000313" key="14">
    <source>
        <dbReference type="Proteomes" id="UP000827284"/>
    </source>
</evidence>
<feature type="transmembrane region" description="Helical" evidence="11">
    <location>
        <begin position="190"/>
        <end position="208"/>
    </location>
</feature>
<comment type="subcellular location">
    <subcellularLocation>
        <location evidence="1">Endoplasmic reticulum membrane</location>
        <topology evidence="1">Multi-pass membrane protein</topology>
    </subcellularLocation>
</comment>
<dbReference type="GO" id="GO:0004222">
    <property type="term" value="F:metalloendopeptidase activity"/>
    <property type="evidence" value="ECO:0007669"/>
    <property type="project" value="InterPro"/>
</dbReference>
<comment type="catalytic activity">
    <reaction evidence="9">
        <text>Hydrolyzes the peptide bond -P2-(S-farnesyl or geranylgeranyl)C-P1'-P2'-P3'-COOH where P1' and P2' are amino acids with aliphatic sidechains and P3' is any C-terminal residue.</text>
        <dbReference type="EC" id="3.4.26.1"/>
    </reaction>
</comment>
<evidence type="ECO:0000256" key="9">
    <source>
        <dbReference type="ARBA" id="ARBA00047280"/>
    </source>
</evidence>
<keyword evidence="6" id="KW-0256">Endoplasmic reticulum</keyword>
<evidence type="ECO:0000256" key="1">
    <source>
        <dbReference type="ARBA" id="ARBA00004477"/>
    </source>
</evidence>
<organism evidence="13 14">
    <name type="scientific">Entomortierella parvispora</name>
    <dbReference type="NCBI Taxonomy" id="205924"/>
    <lineage>
        <taxon>Eukaryota</taxon>
        <taxon>Fungi</taxon>
        <taxon>Fungi incertae sedis</taxon>
        <taxon>Mucoromycota</taxon>
        <taxon>Mortierellomycotina</taxon>
        <taxon>Mortierellomycetes</taxon>
        <taxon>Mortierellales</taxon>
        <taxon>Mortierellaceae</taxon>
        <taxon>Entomortierella</taxon>
    </lineage>
</organism>
<dbReference type="GO" id="GO:0071586">
    <property type="term" value="P:CAAX-box protein processing"/>
    <property type="evidence" value="ECO:0007669"/>
    <property type="project" value="InterPro"/>
</dbReference>
<evidence type="ECO:0000256" key="8">
    <source>
        <dbReference type="ARBA" id="ARBA00023136"/>
    </source>
</evidence>
<dbReference type="AlphaFoldDB" id="A0A9P3HL31"/>
<dbReference type="PANTHER" id="PTHR13046:SF0">
    <property type="entry name" value="CAAX PRENYL PROTEASE 2"/>
    <property type="match status" value="1"/>
</dbReference>
<feature type="transmembrane region" description="Helical" evidence="11">
    <location>
        <begin position="12"/>
        <end position="33"/>
    </location>
</feature>
<dbReference type="GO" id="GO:0005789">
    <property type="term" value="C:endoplasmic reticulum membrane"/>
    <property type="evidence" value="ECO:0007669"/>
    <property type="project" value="UniProtKB-SubCell"/>
</dbReference>
<evidence type="ECO:0000256" key="7">
    <source>
        <dbReference type="ARBA" id="ARBA00022989"/>
    </source>
</evidence>
<dbReference type="EMBL" id="BQFW01000015">
    <property type="protein sequence ID" value="GJJ78769.1"/>
    <property type="molecule type" value="Genomic_DNA"/>
</dbReference>
<dbReference type="Proteomes" id="UP000827284">
    <property type="component" value="Unassembled WGS sequence"/>
</dbReference>
<evidence type="ECO:0000256" key="4">
    <source>
        <dbReference type="ARBA" id="ARBA00022692"/>
    </source>
</evidence>
<feature type="transmembrane region" description="Helical" evidence="11">
    <location>
        <begin position="54"/>
        <end position="73"/>
    </location>
</feature>
<keyword evidence="8 11" id="KW-0472">Membrane</keyword>
<comment type="similarity">
    <text evidence="2">Belongs to the peptidase U48 family.</text>
</comment>
<evidence type="ECO:0000259" key="12">
    <source>
        <dbReference type="Pfam" id="PF02517"/>
    </source>
</evidence>
<evidence type="ECO:0000256" key="11">
    <source>
        <dbReference type="SAM" id="Phobius"/>
    </source>
</evidence>
<evidence type="ECO:0000256" key="5">
    <source>
        <dbReference type="ARBA" id="ARBA00022801"/>
    </source>
</evidence>
<reference evidence="13" key="2">
    <citation type="journal article" date="2022" name="Microbiol. Resour. Announc.">
        <title>Whole-Genome Sequence of Entomortierella parvispora E1425, a Mucoromycotan Fungus Associated with Burkholderiaceae-Related Endosymbiotic Bacteria.</title>
        <authorList>
            <person name="Herlambang A."/>
            <person name="Guo Y."/>
            <person name="Takashima Y."/>
            <person name="Narisawa K."/>
            <person name="Ohta H."/>
            <person name="Nishizawa T."/>
        </authorList>
    </citation>
    <scope>NUCLEOTIDE SEQUENCE</scope>
    <source>
        <strain evidence="13">E1425</strain>
    </source>
</reference>
<dbReference type="Pfam" id="PF02517">
    <property type="entry name" value="Rce1-like"/>
    <property type="match status" value="1"/>
</dbReference>
<keyword evidence="14" id="KW-1185">Reference proteome</keyword>
<feature type="domain" description="CAAX prenyl protease 2/Lysostaphin resistance protein A-like" evidence="12">
    <location>
        <begin position="156"/>
        <end position="265"/>
    </location>
</feature>
<feature type="transmembrane region" description="Helical" evidence="11">
    <location>
        <begin position="282"/>
        <end position="301"/>
    </location>
</feature>
<proteinExistence type="inferred from homology"/>
<dbReference type="InterPro" id="IPR039731">
    <property type="entry name" value="Rce1"/>
</dbReference>
<evidence type="ECO:0000256" key="3">
    <source>
        <dbReference type="ARBA" id="ARBA00022670"/>
    </source>
</evidence>
<protein>
    <recommendedName>
        <fullName evidence="10">intramembrane prenyl-peptidase Rce1</fullName>
        <ecNumber evidence="10">3.4.26.1</ecNumber>
    </recommendedName>
</protein>
<keyword evidence="3" id="KW-0645">Protease</keyword>
<evidence type="ECO:0000256" key="6">
    <source>
        <dbReference type="ARBA" id="ARBA00022824"/>
    </source>
</evidence>
<comment type="caution">
    <text evidence="13">The sequence shown here is derived from an EMBL/GenBank/DDBJ whole genome shotgun (WGS) entry which is preliminary data.</text>
</comment>
<dbReference type="PANTHER" id="PTHR13046">
    <property type="entry name" value="PROTEASE U48 CAAX PRENYL PROTEASE RCE1"/>
    <property type="match status" value="1"/>
</dbReference>
<keyword evidence="5" id="KW-0378">Hydrolase</keyword>
<accession>A0A9P3HL31</accession>
<dbReference type="OrthoDB" id="271604at2759"/>